<sequence>MLRHLCACVAGPGPHVEEVIAALMRSAGSPGRACGAGELSQEQSQALRSLLQAKGVPEANLWDRIQAAIAKIGAGTIAQALAHKNPWVQLKAIATRPGTSFRWVLAEELEVHIAAKANSKFGSAVPEGKSKKKRPNNARQSPALHIDPVKLLISPKSFVDGDGNALQQIAFQEVGVQSSGVAFCSASQAAPFLESGRSLSVDALGLVCVSVLSPEQCGLAKVSAIQFPAVYAPTEEAVLIRGSLIQLGDEVVQLQQSQIAEADELETVTCRFSVFRDEASLDWSAFIAAPVRVLVSGNPGLLLCKEASCNQQCGRFHASVEEADCIDRLILDLWGRQWLKLEGGRTTPADAQVFACLVRVPASALKHLHQLLIRGFYAEPRAQGGSAPHPGFAVIWLREADYPRALHILRTNSQALALTRLGRRYGIRCREADEQAVFQAVRPGCEFRKIKVVAHYRLHPLPFGCQRKHLQTLLKTWAWDAKYVLGAAEQGTFVLAQKVRDTSAPAPPASITASGRTKRQILYDDGEEGPPHSGQDPWTGGRDPWSLARPPPGLPCPPAASSTASQAKISQLRDELSQGMQDLAQKHLQASGEDATKKAQDSDTRLSRLESGFQELKAQGEKFEGWFQSFGQKVSASQGQIDTLQQSVQAQANDVAQIRTEVQRQADSLPASVQAAAGSLSAELTAQMQHQFQQQSLRGKVPHALELEQGVHCFSETQLSSITLPQTISQFRVLGKQQGRNVRAVAGAAAPLRAHSEWAGSWSGVLIAADWPTHSAQMPWPNGIYETARVQLAQILIESFPLLVANVYGYSRGHPRAEAATDALLEPITREVVFGRLGPRVICGDLNADEDSLLQTRVWRQQGWIELQELLWQRWGVMPSPTCKDATRRDFLYLSPELAAVCTGGAVNHTFQEHATISAKIGIASNAGAVRFWPRPAEIPWNGVALDGLQGQTHIDAPPLLNTTARLQRHAHLFEQSLNGHVNCPGRQLPSACFGRARILEPVPKDLSVPTVRKSRSGDECMQSDLLSLEVRRWFKQLRRLQSLRQSLQNARYDLNALEYRGTLWHSILKATGFHQGFCDWWLRRPIQHVGSPATLPEYVPDPDTASRIFLDFRDNYRRFEGWHVGQRNKILTARHDASKRRLFQDLQDPAGRPVDFLVCNNEYTILATDSQERLLHVEGPLDLTGNSEWRIDGQIVSVEAVSPEVCRIGGSLPLPTDGELEQLQYVSSPSEVHAEFVKFWTQRWNKPSSAEQWDRILAFAQAFLPSRPLSLPVISPTAWIAALRRFRPRSARGPDGYARDDLLHMPMPRIAELLQLLAEVENGDARELSGYGADLVQAFNNLPRLPLFKAAAILGLPDRAVSAPVSSTCGFAEGCPLSTVAMSICSFVYHEYMRAFAPSVESLSYVDNLRGLGKGAYDVAVGLNTTKCLCDALFLELDASKTYAWSTSSSQRRILRAMNLPVLDSCRELGGIISFSSATRNRPMVDRCKQLEPTCAALRRFLQLWVDFMQRFDGRLFHGPFSKLLTVLNGIGWRVGTPPIIVDEEDLAHDLLSVPLPALRSMAERAWLRYVAHEHQHRGSMAGLDGIDVALARLDGGYKGAQDASLSTLRPGTCWVRVQHVTSHLDPALCETAFEEWVARWNNYVDTVATVVNVNRTWTFQRTFQRALLYAEDTASLLRSLRHVYLRIADLAETSSRHRSEALFEEDVVYPERKPWQIGSR</sequence>
<keyword evidence="3" id="KW-1185">Reference proteome</keyword>
<protein>
    <submittedName>
        <fullName evidence="2">Pol protein</fullName>
    </submittedName>
</protein>
<dbReference type="InterPro" id="IPR036691">
    <property type="entry name" value="Endo/exonu/phosph_ase_sf"/>
</dbReference>
<name>A0A812IQM5_SYMPI</name>
<evidence type="ECO:0000313" key="2">
    <source>
        <dbReference type="EMBL" id="CAE7175187.1"/>
    </source>
</evidence>
<evidence type="ECO:0000256" key="1">
    <source>
        <dbReference type="SAM" id="MobiDB-lite"/>
    </source>
</evidence>
<accession>A0A812IQM5</accession>
<feature type="compositionally biased region" description="Pro residues" evidence="1">
    <location>
        <begin position="549"/>
        <end position="558"/>
    </location>
</feature>
<reference evidence="2" key="1">
    <citation type="submission" date="2021-02" db="EMBL/GenBank/DDBJ databases">
        <authorList>
            <person name="Dougan E. K."/>
            <person name="Rhodes N."/>
            <person name="Thang M."/>
            <person name="Chan C."/>
        </authorList>
    </citation>
    <scope>NUCLEOTIDE SEQUENCE</scope>
</reference>
<dbReference type="Proteomes" id="UP000649617">
    <property type="component" value="Unassembled WGS sequence"/>
</dbReference>
<feature type="region of interest" description="Disordered" evidence="1">
    <location>
        <begin position="523"/>
        <end position="566"/>
    </location>
</feature>
<comment type="caution">
    <text evidence="2">The sequence shown here is derived from an EMBL/GenBank/DDBJ whole genome shotgun (WGS) entry which is preliminary data.</text>
</comment>
<gene>
    <name evidence="2" type="primary">Pol</name>
    <name evidence="2" type="ORF">SPIL2461_LOCUS882</name>
</gene>
<dbReference type="Gene3D" id="3.60.10.10">
    <property type="entry name" value="Endonuclease/exonuclease/phosphatase"/>
    <property type="match status" value="1"/>
</dbReference>
<organism evidence="2 3">
    <name type="scientific">Symbiodinium pilosum</name>
    <name type="common">Dinoflagellate</name>
    <dbReference type="NCBI Taxonomy" id="2952"/>
    <lineage>
        <taxon>Eukaryota</taxon>
        <taxon>Sar</taxon>
        <taxon>Alveolata</taxon>
        <taxon>Dinophyceae</taxon>
        <taxon>Suessiales</taxon>
        <taxon>Symbiodiniaceae</taxon>
        <taxon>Symbiodinium</taxon>
    </lineage>
</organism>
<dbReference type="OrthoDB" id="410104at2759"/>
<proteinExistence type="predicted"/>
<evidence type="ECO:0000313" key="3">
    <source>
        <dbReference type="Proteomes" id="UP000649617"/>
    </source>
</evidence>
<dbReference type="EMBL" id="CAJNIZ010000781">
    <property type="protein sequence ID" value="CAE7175187.1"/>
    <property type="molecule type" value="Genomic_DNA"/>
</dbReference>
<dbReference type="SUPFAM" id="SSF56219">
    <property type="entry name" value="DNase I-like"/>
    <property type="match status" value="1"/>
</dbReference>